<dbReference type="OrthoDB" id="3238956at2"/>
<protein>
    <submittedName>
        <fullName evidence="2">Membrane protein</fullName>
    </submittedName>
</protein>
<keyword evidence="1" id="KW-1133">Transmembrane helix</keyword>
<keyword evidence="1" id="KW-0812">Transmembrane</keyword>
<dbReference type="EMBL" id="JGYU01000007">
    <property type="protein sequence ID" value="KFI56938.1"/>
    <property type="molecule type" value="Genomic_DNA"/>
</dbReference>
<feature type="transmembrane region" description="Helical" evidence="1">
    <location>
        <begin position="190"/>
        <end position="211"/>
    </location>
</feature>
<sequence>MTDMKNADVPEGGAPLMQPSRSVTRPLLVQIVAYVVLVALACIPGSANVGGVVYSLLLSVVGVLIMLSAFFTPLRDGLPGRITACVLGFCSMICAATPFLGELVFGVHPDGVERSESLSVSAWLAGCATLLVMLLVVSFARQMARNPRTDMIVQMSHMVMDGVSCIAAAGWCFLPMLMHADGVRPVVRALTLAAVALVALALAAMSCLWTRDVRPLDDARSPWIGMGMMPVMLTGAAVGIAVLVMLLV</sequence>
<name>A0A087ADT8_9BIFI</name>
<feature type="transmembrane region" description="Helical" evidence="1">
    <location>
        <begin position="82"/>
        <end position="100"/>
    </location>
</feature>
<evidence type="ECO:0000313" key="2">
    <source>
        <dbReference type="EMBL" id="KFI56938.1"/>
    </source>
</evidence>
<evidence type="ECO:0000256" key="1">
    <source>
        <dbReference type="SAM" id="Phobius"/>
    </source>
</evidence>
<dbReference type="Proteomes" id="UP000028995">
    <property type="component" value="Unassembled WGS sequence"/>
</dbReference>
<comment type="caution">
    <text evidence="2">The sequence shown here is derived from an EMBL/GenBank/DDBJ whole genome shotgun (WGS) entry which is preliminary data.</text>
</comment>
<accession>A0A087ADT8</accession>
<dbReference type="eggNOG" id="ENOG5030NNB">
    <property type="taxonomic scope" value="Bacteria"/>
</dbReference>
<proteinExistence type="predicted"/>
<organism evidence="2 3">
    <name type="scientific">Bifidobacterium choerinum</name>
    <dbReference type="NCBI Taxonomy" id="35760"/>
    <lineage>
        <taxon>Bacteria</taxon>
        <taxon>Bacillati</taxon>
        <taxon>Actinomycetota</taxon>
        <taxon>Actinomycetes</taxon>
        <taxon>Bifidobacteriales</taxon>
        <taxon>Bifidobacteriaceae</taxon>
        <taxon>Bifidobacterium</taxon>
    </lineage>
</organism>
<dbReference type="RefSeq" id="WP_024540244.1">
    <property type="nucleotide sequence ID" value="NZ_JGYU01000007.1"/>
</dbReference>
<feature type="transmembrane region" description="Helical" evidence="1">
    <location>
        <begin position="27"/>
        <end position="46"/>
    </location>
</feature>
<dbReference type="STRING" id="35760.BCHO_0612"/>
<feature type="transmembrane region" description="Helical" evidence="1">
    <location>
        <begin position="120"/>
        <end position="139"/>
    </location>
</feature>
<keyword evidence="1" id="KW-0472">Membrane</keyword>
<evidence type="ECO:0000313" key="3">
    <source>
        <dbReference type="Proteomes" id="UP000028995"/>
    </source>
</evidence>
<gene>
    <name evidence="2" type="ORF">BCHO_0612</name>
</gene>
<feature type="transmembrane region" description="Helical" evidence="1">
    <location>
        <begin position="52"/>
        <end position="70"/>
    </location>
</feature>
<feature type="transmembrane region" description="Helical" evidence="1">
    <location>
        <begin position="159"/>
        <end position="178"/>
    </location>
</feature>
<reference evidence="2 3" key="1">
    <citation type="submission" date="2014-03" db="EMBL/GenBank/DDBJ databases">
        <title>Genomics of Bifidobacteria.</title>
        <authorList>
            <person name="Ventura M."/>
            <person name="Milani C."/>
            <person name="Lugli G.A."/>
        </authorList>
    </citation>
    <scope>NUCLEOTIDE SEQUENCE [LARGE SCALE GENOMIC DNA]</scope>
    <source>
        <strain evidence="2 3">LMG 10510</strain>
    </source>
</reference>
<dbReference type="AlphaFoldDB" id="A0A087ADT8"/>
<feature type="transmembrane region" description="Helical" evidence="1">
    <location>
        <begin position="223"/>
        <end position="247"/>
    </location>
</feature>
<keyword evidence="3" id="KW-1185">Reference proteome</keyword>